<keyword evidence="3" id="KW-1185">Reference proteome</keyword>
<feature type="transmembrane region" description="Helical" evidence="1">
    <location>
        <begin position="196"/>
        <end position="219"/>
    </location>
</feature>
<evidence type="ECO:0000313" key="2">
    <source>
        <dbReference type="EMBL" id="KAK8133084.1"/>
    </source>
</evidence>
<feature type="transmembrane region" description="Helical" evidence="1">
    <location>
        <begin position="465"/>
        <end position="484"/>
    </location>
</feature>
<feature type="transmembrane region" description="Helical" evidence="1">
    <location>
        <begin position="155"/>
        <end position="175"/>
    </location>
</feature>
<gene>
    <name evidence="2" type="ORF">PG999_001257</name>
</gene>
<evidence type="ECO:0000313" key="3">
    <source>
        <dbReference type="Proteomes" id="UP001392437"/>
    </source>
</evidence>
<comment type="caution">
    <text evidence="2">The sequence shown here is derived from an EMBL/GenBank/DDBJ whole genome shotgun (WGS) entry which is preliminary data.</text>
</comment>
<feature type="transmembrane region" description="Helical" evidence="1">
    <location>
        <begin position="231"/>
        <end position="250"/>
    </location>
</feature>
<keyword evidence="1" id="KW-0812">Transmembrane</keyword>
<feature type="transmembrane region" description="Helical" evidence="1">
    <location>
        <begin position="77"/>
        <end position="98"/>
    </location>
</feature>
<name>A0AAW0REE2_9PEZI</name>
<feature type="transmembrane region" description="Helical" evidence="1">
    <location>
        <begin position="496"/>
        <end position="516"/>
    </location>
</feature>
<keyword evidence="1" id="KW-0472">Membrane</keyword>
<feature type="transmembrane region" description="Helical" evidence="1">
    <location>
        <begin position="125"/>
        <end position="143"/>
    </location>
</feature>
<protein>
    <recommendedName>
        <fullName evidence="4">Low temperature requirement protein LtrA</fullName>
    </recommendedName>
</protein>
<reference evidence="2 3" key="1">
    <citation type="submission" date="2023-01" db="EMBL/GenBank/DDBJ databases">
        <title>Analysis of 21 Apiospora genomes using comparative genomics revels a genus with tremendous synthesis potential of carbohydrate active enzymes and secondary metabolites.</title>
        <authorList>
            <person name="Sorensen T."/>
        </authorList>
    </citation>
    <scope>NUCLEOTIDE SEQUENCE [LARGE SCALE GENOMIC DNA]</scope>
    <source>
        <strain evidence="2 3">CBS 117206</strain>
    </source>
</reference>
<sequence>MDATHSILWFTWFVVCMFDVRFMTDSIFERVIRIVQFGSMAGFTIVVTKFDPKHQFDPDGNQETNDKRGNSNDFRTLSLILMAVRLSLVAQYCCAFWLHHQERHRRERELGRDDPAIPKPEENPLLAAAAIHFIAAMVYLGIARRFDNQHNSRVYLAWYIGSALEAILQFILAFRCDHNRINEIITFRGRKLTKRLAVFTLIILGEAISAITKNIVLVVENGKRWNSSTNGIFVSAVAITYFIYLLYFDWMNHKDLHGYRQIIYSLLHFPFHAALLLLGAGSGVFIKWWQAITPISLYDGEMLDHIRQIVERSESDIKRQYLTDKSTAIAEGLLNITLEINRTYPIQYLKAWEAFYEAGNITQRIPNSFWNSTSGAVFNKWYPRWEYARDKHAFSVYNVILTTFKLNPAQDEAEKGDYRLGLPKYAIQVETTFRYIYACAGIVLVLMTCLHVLTLTKRDWKPFDYVRVALFMLAGLGLGLVPVMSTDQNLDRAIDYIFTPYVLPTICLVVTCVFLVTHIHRPPVPIFARPGRKTRQRELPA</sequence>
<organism evidence="2 3">
    <name type="scientific">Apiospora kogelbergensis</name>
    <dbReference type="NCBI Taxonomy" id="1337665"/>
    <lineage>
        <taxon>Eukaryota</taxon>
        <taxon>Fungi</taxon>
        <taxon>Dikarya</taxon>
        <taxon>Ascomycota</taxon>
        <taxon>Pezizomycotina</taxon>
        <taxon>Sordariomycetes</taxon>
        <taxon>Xylariomycetidae</taxon>
        <taxon>Amphisphaeriales</taxon>
        <taxon>Apiosporaceae</taxon>
        <taxon>Apiospora</taxon>
    </lineage>
</organism>
<dbReference type="PANTHER" id="PTHR42101:SF1">
    <property type="entry name" value="LOW TEMPERATURE REQUIREMENT A"/>
    <property type="match status" value="1"/>
</dbReference>
<evidence type="ECO:0008006" key="4">
    <source>
        <dbReference type="Google" id="ProtNLM"/>
    </source>
</evidence>
<feature type="transmembrane region" description="Helical" evidence="1">
    <location>
        <begin position="435"/>
        <end position="453"/>
    </location>
</feature>
<dbReference type="InterPro" id="IPR010640">
    <property type="entry name" value="Low_temperature_requirement_A"/>
</dbReference>
<dbReference type="AlphaFoldDB" id="A0AAW0REE2"/>
<dbReference type="Proteomes" id="UP001392437">
    <property type="component" value="Unassembled WGS sequence"/>
</dbReference>
<evidence type="ECO:0000256" key="1">
    <source>
        <dbReference type="SAM" id="Phobius"/>
    </source>
</evidence>
<accession>A0AAW0REE2</accession>
<dbReference type="PANTHER" id="PTHR42101">
    <property type="entry name" value="CHROMOSOME 16, WHOLE GENOME SHOTGUN SEQUENCE"/>
    <property type="match status" value="1"/>
</dbReference>
<proteinExistence type="predicted"/>
<feature type="transmembrane region" description="Helical" evidence="1">
    <location>
        <begin position="262"/>
        <end position="289"/>
    </location>
</feature>
<feature type="transmembrane region" description="Helical" evidence="1">
    <location>
        <begin position="6"/>
        <end position="24"/>
    </location>
</feature>
<dbReference type="EMBL" id="JAQQWP010000001">
    <property type="protein sequence ID" value="KAK8133084.1"/>
    <property type="molecule type" value="Genomic_DNA"/>
</dbReference>
<dbReference type="Pfam" id="PF06772">
    <property type="entry name" value="LtrA"/>
    <property type="match status" value="1"/>
</dbReference>
<keyword evidence="1" id="KW-1133">Transmembrane helix</keyword>